<accession>A0ABW2DIV7</accession>
<keyword evidence="4" id="KW-1185">Reference proteome</keyword>
<evidence type="ECO:0000313" key="3">
    <source>
        <dbReference type="EMBL" id="MFC6996958.1"/>
    </source>
</evidence>
<comment type="caution">
    <text evidence="3">The sequence shown here is derived from an EMBL/GenBank/DDBJ whole genome shotgun (WGS) entry which is preliminary data.</text>
</comment>
<feature type="compositionally biased region" description="Polar residues" evidence="1">
    <location>
        <begin position="139"/>
        <end position="156"/>
    </location>
</feature>
<name>A0ABW2DIV7_9BACT</name>
<proteinExistence type="predicted"/>
<keyword evidence="2" id="KW-1133">Transmembrane helix</keyword>
<gene>
    <name evidence="3" type="ORF">ACFQHR_04940</name>
</gene>
<dbReference type="Proteomes" id="UP001596405">
    <property type="component" value="Unassembled WGS sequence"/>
</dbReference>
<keyword evidence="2" id="KW-0472">Membrane</keyword>
<feature type="transmembrane region" description="Helical" evidence="2">
    <location>
        <begin position="50"/>
        <end position="70"/>
    </location>
</feature>
<feature type="compositionally biased region" description="Polar residues" evidence="1">
    <location>
        <begin position="101"/>
        <end position="113"/>
    </location>
</feature>
<evidence type="ECO:0000256" key="2">
    <source>
        <dbReference type="SAM" id="Phobius"/>
    </source>
</evidence>
<sequence>MQSDNLENLFREKVEELQHTPPPQFNWTPEKSWEKLAPALQPKPRKLNRGFYWGVAAGLVLALAAGLSLFRLSEIEPVQTIAVTTVPAQQQIKPSSLRAKLSQQPEIPSTPENSVIPAQATTPTSRTKAFVASQKTEKTTSSVSENAPTLPEQQQTFLPVPEPVTLSATPAAESKTSSIKITVVLGAKTLAQQEALAMGATSDTPDLQTPQKKRKLRLRIQKPEPVSPDQYQLATTKPSLPAIGTRIKL</sequence>
<evidence type="ECO:0000313" key="4">
    <source>
        <dbReference type="Proteomes" id="UP001596405"/>
    </source>
</evidence>
<protein>
    <submittedName>
        <fullName evidence="3">Uncharacterized protein</fullName>
    </submittedName>
</protein>
<organism evidence="3 4">
    <name type="scientific">Rufibacter roseus</name>
    <dbReference type="NCBI Taxonomy" id="1567108"/>
    <lineage>
        <taxon>Bacteria</taxon>
        <taxon>Pseudomonadati</taxon>
        <taxon>Bacteroidota</taxon>
        <taxon>Cytophagia</taxon>
        <taxon>Cytophagales</taxon>
        <taxon>Hymenobacteraceae</taxon>
        <taxon>Rufibacter</taxon>
    </lineage>
</organism>
<dbReference type="RefSeq" id="WP_066623279.1">
    <property type="nucleotide sequence ID" value="NZ_JBHSYQ010000003.1"/>
</dbReference>
<reference evidence="4" key="1">
    <citation type="journal article" date="2019" name="Int. J. Syst. Evol. Microbiol.">
        <title>The Global Catalogue of Microorganisms (GCM) 10K type strain sequencing project: providing services to taxonomists for standard genome sequencing and annotation.</title>
        <authorList>
            <consortium name="The Broad Institute Genomics Platform"/>
            <consortium name="The Broad Institute Genome Sequencing Center for Infectious Disease"/>
            <person name="Wu L."/>
            <person name="Ma J."/>
        </authorList>
    </citation>
    <scope>NUCLEOTIDE SEQUENCE [LARGE SCALE GENOMIC DNA]</scope>
    <source>
        <strain evidence="4">CGMCC 4.7393</strain>
    </source>
</reference>
<evidence type="ECO:0000256" key="1">
    <source>
        <dbReference type="SAM" id="MobiDB-lite"/>
    </source>
</evidence>
<dbReference type="EMBL" id="JBHSYQ010000003">
    <property type="protein sequence ID" value="MFC6996958.1"/>
    <property type="molecule type" value="Genomic_DNA"/>
</dbReference>
<keyword evidence="2" id="KW-0812">Transmembrane</keyword>
<feature type="region of interest" description="Disordered" evidence="1">
    <location>
        <begin position="94"/>
        <end position="156"/>
    </location>
</feature>